<organism evidence="3 4">
    <name type="scientific">Hibiscus syriacus</name>
    <name type="common">Rose of Sharon</name>
    <dbReference type="NCBI Taxonomy" id="106335"/>
    <lineage>
        <taxon>Eukaryota</taxon>
        <taxon>Viridiplantae</taxon>
        <taxon>Streptophyta</taxon>
        <taxon>Embryophyta</taxon>
        <taxon>Tracheophyta</taxon>
        <taxon>Spermatophyta</taxon>
        <taxon>Magnoliopsida</taxon>
        <taxon>eudicotyledons</taxon>
        <taxon>Gunneridae</taxon>
        <taxon>Pentapetalae</taxon>
        <taxon>rosids</taxon>
        <taxon>malvids</taxon>
        <taxon>Malvales</taxon>
        <taxon>Malvaceae</taxon>
        <taxon>Malvoideae</taxon>
        <taxon>Hibiscus</taxon>
    </lineage>
</organism>
<protein>
    <recommendedName>
        <fullName evidence="2">DUF4283 domain-containing protein</fullName>
    </recommendedName>
</protein>
<dbReference type="EMBL" id="VEPZ02000948">
    <property type="protein sequence ID" value="KAE8708191.1"/>
    <property type="molecule type" value="Genomic_DNA"/>
</dbReference>
<evidence type="ECO:0000256" key="1">
    <source>
        <dbReference type="SAM" id="MobiDB-lite"/>
    </source>
</evidence>
<gene>
    <name evidence="3" type="ORF">F3Y22_tig00110348pilonHSYRG00037</name>
</gene>
<keyword evidence="4" id="KW-1185">Reference proteome</keyword>
<sequence>MEENESNQPADNMQTEEGLQEANETNKDSPKNPGKASYAAMVASGTSFIKNPPVKMPEEEIIFQEGDIIMDNSGDFPRISFSKRIHDLIDNNMKQIIITRLLGKKIGYKALINRIYALWNLIGNFNLTDLDNDYFLVKFKTLED</sequence>
<dbReference type="Proteomes" id="UP000436088">
    <property type="component" value="Unassembled WGS sequence"/>
</dbReference>
<feature type="compositionally biased region" description="Polar residues" evidence="1">
    <location>
        <begin position="1"/>
        <end position="17"/>
    </location>
</feature>
<feature type="region of interest" description="Disordered" evidence="1">
    <location>
        <begin position="1"/>
        <end position="37"/>
    </location>
</feature>
<reference evidence="3" key="1">
    <citation type="submission" date="2019-09" db="EMBL/GenBank/DDBJ databases">
        <title>Draft genome information of white flower Hibiscus syriacus.</title>
        <authorList>
            <person name="Kim Y.-M."/>
        </authorList>
    </citation>
    <scope>NUCLEOTIDE SEQUENCE [LARGE SCALE GENOMIC DNA]</scope>
    <source>
        <strain evidence="3">YM2019G1</strain>
    </source>
</reference>
<evidence type="ECO:0000259" key="2">
    <source>
        <dbReference type="Pfam" id="PF14111"/>
    </source>
</evidence>
<accession>A0A6A3AU21</accession>
<dbReference type="InterPro" id="IPR025558">
    <property type="entry name" value="DUF4283"/>
</dbReference>
<dbReference type="AlphaFoldDB" id="A0A6A3AU21"/>
<proteinExistence type="predicted"/>
<comment type="caution">
    <text evidence="3">The sequence shown here is derived from an EMBL/GenBank/DDBJ whole genome shotgun (WGS) entry which is preliminary data.</text>
</comment>
<feature type="domain" description="DUF4283" evidence="2">
    <location>
        <begin position="91"/>
        <end position="144"/>
    </location>
</feature>
<evidence type="ECO:0000313" key="4">
    <source>
        <dbReference type="Proteomes" id="UP000436088"/>
    </source>
</evidence>
<dbReference type="Pfam" id="PF14111">
    <property type="entry name" value="DUF4283"/>
    <property type="match status" value="1"/>
</dbReference>
<evidence type="ECO:0000313" key="3">
    <source>
        <dbReference type="EMBL" id="KAE8708191.1"/>
    </source>
</evidence>
<name>A0A6A3AU21_HIBSY</name>